<name>A0A2Z6RDT9_9GLOM</name>
<keyword evidence="4" id="KW-1185">Reference proteome</keyword>
<evidence type="ECO:0000256" key="1">
    <source>
        <dbReference type="SAM" id="MobiDB-lite"/>
    </source>
</evidence>
<dbReference type="EMBL" id="BEXD01001780">
    <property type="protein sequence ID" value="GBB95749.1"/>
    <property type="molecule type" value="Genomic_DNA"/>
</dbReference>
<proteinExistence type="predicted"/>
<dbReference type="STRING" id="94130.A0A2Z6RDT9"/>
<reference evidence="3" key="2">
    <citation type="submission" date="2019-10" db="EMBL/GenBank/DDBJ databases">
        <title>Conservation and host-specific expression of non-tandemly repeated heterogenous ribosome RNA gene in arbuscular mycorrhizal fungi.</title>
        <authorList>
            <person name="Maeda T."/>
            <person name="Kobayashi Y."/>
            <person name="Nakagawa T."/>
            <person name="Ezawa T."/>
            <person name="Yamaguchi K."/>
            <person name="Bino T."/>
            <person name="Nishimoto Y."/>
            <person name="Shigenobu S."/>
            <person name="Kawaguchi M."/>
        </authorList>
    </citation>
    <scope>NUCLEOTIDE SEQUENCE</scope>
    <source>
        <strain evidence="3">HR1</strain>
    </source>
</reference>
<dbReference type="Proteomes" id="UP000247702">
    <property type="component" value="Unassembled WGS sequence"/>
</dbReference>
<sequence>MNIPESGSPVEPTEIANKKPKASWVWAYWEERTQEFKGELRQVIVCKVVDASNQTPCGKTYVKSSGSIGNAINHLRNQHDITKDGKVNMQKDSINMNVTSNKHSYSEKRQREF</sequence>
<feature type="compositionally biased region" description="Polar residues" evidence="1">
    <location>
        <begin position="91"/>
        <end position="103"/>
    </location>
</feature>
<organism evidence="2 4">
    <name type="scientific">Rhizophagus clarus</name>
    <dbReference type="NCBI Taxonomy" id="94130"/>
    <lineage>
        <taxon>Eukaryota</taxon>
        <taxon>Fungi</taxon>
        <taxon>Fungi incertae sedis</taxon>
        <taxon>Mucoromycota</taxon>
        <taxon>Glomeromycotina</taxon>
        <taxon>Glomeromycetes</taxon>
        <taxon>Glomerales</taxon>
        <taxon>Glomeraceae</taxon>
        <taxon>Rhizophagus</taxon>
    </lineage>
</organism>
<evidence type="ECO:0000313" key="4">
    <source>
        <dbReference type="Proteomes" id="UP000247702"/>
    </source>
</evidence>
<dbReference type="Proteomes" id="UP000615446">
    <property type="component" value="Unassembled WGS sequence"/>
</dbReference>
<comment type="caution">
    <text evidence="2">The sequence shown here is derived from an EMBL/GenBank/DDBJ whole genome shotgun (WGS) entry which is preliminary data.</text>
</comment>
<dbReference type="AlphaFoldDB" id="A0A2Z6RDT9"/>
<protein>
    <recommendedName>
        <fullName evidence="5">BED-type domain-containing protein</fullName>
    </recommendedName>
</protein>
<evidence type="ECO:0000313" key="2">
    <source>
        <dbReference type="EMBL" id="GBB95749.1"/>
    </source>
</evidence>
<evidence type="ECO:0000313" key="3">
    <source>
        <dbReference type="EMBL" id="GES82612.1"/>
    </source>
</evidence>
<dbReference type="EMBL" id="BLAL01000061">
    <property type="protein sequence ID" value="GES82612.1"/>
    <property type="molecule type" value="Genomic_DNA"/>
</dbReference>
<evidence type="ECO:0008006" key="5">
    <source>
        <dbReference type="Google" id="ProtNLM"/>
    </source>
</evidence>
<dbReference type="OrthoDB" id="2425525at2759"/>
<reference evidence="2 4" key="1">
    <citation type="submission" date="2017-11" db="EMBL/GenBank/DDBJ databases">
        <title>The genome of Rhizophagus clarus HR1 reveals common genetic basis of auxotrophy among arbuscular mycorrhizal fungi.</title>
        <authorList>
            <person name="Kobayashi Y."/>
        </authorList>
    </citation>
    <scope>NUCLEOTIDE SEQUENCE [LARGE SCALE GENOMIC DNA]</scope>
    <source>
        <strain evidence="2 4">HR1</strain>
    </source>
</reference>
<feature type="region of interest" description="Disordered" evidence="1">
    <location>
        <begin position="91"/>
        <end position="113"/>
    </location>
</feature>
<accession>A0A2Z6RDT9</accession>
<gene>
    <name evidence="3" type="ORF">RCL2_000980700</name>
    <name evidence="2" type="ORF">RclHR1_02600018</name>
</gene>
<feature type="compositionally biased region" description="Basic and acidic residues" evidence="1">
    <location>
        <begin position="104"/>
        <end position="113"/>
    </location>
</feature>